<protein>
    <submittedName>
        <fullName evidence="11">Maltose ABC transporter permease</fullName>
    </submittedName>
</protein>
<dbReference type="PANTHER" id="PTHR32243:SF50">
    <property type="entry name" value="MALTOSE_MALTODEXTRIN TRANSPORT SYSTEM PERMEASE PROTEIN MALG"/>
    <property type="match status" value="1"/>
</dbReference>
<dbReference type="Proteomes" id="UP000051315">
    <property type="component" value="Unassembled WGS sequence"/>
</dbReference>
<dbReference type="AlphaFoldDB" id="A0A0R1W6C0"/>
<keyword evidence="7 9" id="KW-1133">Transmembrane helix</keyword>
<accession>A0A0R1W6C0</accession>
<comment type="subcellular location">
    <subcellularLocation>
        <location evidence="1 9">Cell membrane</location>
        <topology evidence="1 9">Multi-pass membrane protein</topology>
    </subcellularLocation>
</comment>
<dbReference type="STRING" id="1423735.FC15_GL000134"/>
<name>A0A0R1W6C0_9LACO</name>
<dbReference type="PANTHER" id="PTHR32243">
    <property type="entry name" value="MALTOSE TRANSPORT SYSTEM PERMEASE-RELATED"/>
    <property type="match status" value="1"/>
</dbReference>
<organism evidence="11 12">
    <name type="scientific">Lapidilactobacillus concavus DSM 17758</name>
    <dbReference type="NCBI Taxonomy" id="1423735"/>
    <lineage>
        <taxon>Bacteria</taxon>
        <taxon>Bacillati</taxon>
        <taxon>Bacillota</taxon>
        <taxon>Bacilli</taxon>
        <taxon>Lactobacillales</taxon>
        <taxon>Lactobacillaceae</taxon>
        <taxon>Lapidilactobacillus</taxon>
    </lineage>
</organism>
<reference evidence="11 12" key="1">
    <citation type="journal article" date="2015" name="Genome Announc.">
        <title>Expanding the biotechnology potential of lactobacilli through comparative genomics of 213 strains and associated genera.</title>
        <authorList>
            <person name="Sun Z."/>
            <person name="Harris H.M."/>
            <person name="McCann A."/>
            <person name="Guo C."/>
            <person name="Argimon S."/>
            <person name="Zhang W."/>
            <person name="Yang X."/>
            <person name="Jeffery I.B."/>
            <person name="Cooney J.C."/>
            <person name="Kagawa T.F."/>
            <person name="Liu W."/>
            <person name="Song Y."/>
            <person name="Salvetti E."/>
            <person name="Wrobel A."/>
            <person name="Rasinkangas P."/>
            <person name="Parkhill J."/>
            <person name="Rea M.C."/>
            <person name="O'Sullivan O."/>
            <person name="Ritari J."/>
            <person name="Douillard F.P."/>
            <person name="Paul Ross R."/>
            <person name="Yang R."/>
            <person name="Briner A.E."/>
            <person name="Felis G.E."/>
            <person name="de Vos W.M."/>
            <person name="Barrangou R."/>
            <person name="Klaenhammer T.R."/>
            <person name="Caufield P.W."/>
            <person name="Cui Y."/>
            <person name="Zhang H."/>
            <person name="O'Toole P.W."/>
        </authorList>
    </citation>
    <scope>NUCLEOTIDE SEQUENCE [LARGE SCALE GENOMIC DNA]</scope>
    <source>
        <strain evidence="11 12">DSM 17758</strain>
    </source>
</reference>
<evidence type="ECO:0000259" key="10">
    <source>
        <dbReference type="PROSITE" id="PS50928"/>
    </source>
</evidence>
<dbReference type="EMBL" id="AZFX01000010">
    <property type="protein sequence ID" value="KRM12933.1"/>
    <property type="molecule type" value="Genomic_DNA"/>
</dbReference>
<proteinExistence type="inferred from homology"/>
<dbReference type="Gene3D" id="1.10.3720.10">
    <property type="entry name" value="MetI-like"/>
    <property type="match status" value="1"/>
</dbReference>
<dbReference type="SUPFAM" id="SSF161098">
    <property type="entry name" value="MetI-like"/>
    <property type="match status" value="1"/>
</dbReference>
<feature type="transmembrane region" description="Helical" evidence="9">
    <location>
        <begin position="139"/>
        <end position="159"/>
    </location>
</feature>
<evidence type="ECO:0000256" key="6">
    <source>
        <dbReference type="ARBA" id="ARBA00022692"/>
    </source>
</evidence>
<evidence type="ECO:0000256" key="8">
    <source>
        <dbReference type="ARBA" id="ARBA00023136"/>
    </source>
</evidence>
<keyword evidence="8 9" id="KW-0472">Membrane</keyword>
<comment type="caution">
    <text evidence="11">The sequence shown here is derived from an EMBL/GenBank/DDBJ whole genome shotgun (WGS) entry which is preliminary data.</text>
</comment>
<evidence type="ECO:0000256" key="7">
    <source>
        <dbReference type="ARBA" id="ARBA00022989"/>
    </source>
</evidence>
<feature type="transmembrane region" description="Helical" evidence="9">
    <location>
        <begin position="110"/>
        <end position="133"/>
    </location>
</feature>
<evidence type="ECO:0000313" key="12">
    <source>
        <dbReference type="Proteomes" id="UP000051315"/>
    </source>
</evidence>
<gene>
    <name evidence="11" type="ORF">FC15_GL000134</name>
</gene>
<dbReference type="PATRIC" id="fig|1423735.3.peg.136"/>
<evidence type="ECO:0000256" key="1">
    <source>
        <dbReference type="ARBA" id="ARBA00004651"/>
    </source>
</evidence>
<dbReference type="PROSITE" id="PS50928">
    <property type="entry name" value="ABC_TM1"/>
    <property type="match status" value="1"/>
</dbReference>
<evidence type="ECO:0000256" key="3">
    <source>
        <dbReference type="ARBA" id="ARBA00022448"/>
    </source>
</evidence>
<evidence type="ECO:0000256" key="2">
    <source>
        <dbReference type="ARBA" id="ARBA00009047"/>
    </source>
</evidence>
<dbReference type="RefSeq" id="WP_057823419.1">
    <property type="nucleotide sequence ID" value="NZ_AZFX01000010.1"/>
</dbReference>
<dbReference type="InterPro" id="IPR000515">
    <property type="entry name" value="MetI-like"/>
</dbReference>
<dbReference type="InterPro" id="IPR035906">
    <property type="entry name" value="MetI-like_sf"/>
</dbReference>
<dbReference type="OrthoDB" id="9794684at2"/>
<feature type="transmembrane region" description="Helical" evidence="9">
    <location>
        <begin position="73"/>
        <end position="98"/>
    </location>
</feature>
<feature type="transmembrane region" description="Helical" evidence="9">
    <location>
        <begin position="12"/>
        <end position="35"/>
    </location>
</feature>
<keyword evidence="6 9" id="KW-0812">Transmembrane</keyword>
<sequence>MHSYKRQQRLSLSLRYLLLIALVIVWIFPIAWIIMTSFSVNLSGFVSTFIPKQWTLSNYAKIFNNKLYPFGSWVLNTFVIAVICAVVNTFTTTVMSYSLSRLRFKLRKPFLQFALVLGMFPGFMSMIALYYMLKAIGMTNLAGLTLVYIGGAGLGFYVMKGFLDTVPKSLDEAAELDGATKWQIFTHIILPMDRPMIIYTSLTAFMGPWTDFIFPSIILSTDSPKNKTVAYGLYNMMSNTKGLSSQYFTAFVAGCVIIAVPITILFIVLQRYYVNGITAGADKG</sequence>
<comment type="similarity">
    <text evidence="2">Belongs to the binding-protein-dependent transport system permease family. MalFG subfamily.</text>
</comment>
<feature type="domain" description="ABC transmembrane type-1" evidence="10">
    <location>
        <begin position="74"/>
        <end position="269"/>
    </location>
</feature>
<dbReference type="GO" id="GO:0015423">
    <property type="term" value="F:ABC-type maltose transporter activity"/>
    <property type="evidence" value="ECO:0007669"/>
    <property type="project" value="TreeGrafter"/>
</dbReference>
<dbReference type="CDD" id="cd06261">
    <property type="entry name" value="TM_PBP2"/>
    <property type="match status" value="1"/>
</dbReference>
<keyword evidence="3 9" id="KW-0813">Transport</keyword>
<evidence type="ECO:0000313" key="11">
    <source>
        <dbReference type="EMBL" id="KRM12933.1"/>
    </source>
</evidence>
<feature type="transmembrane region" description="Helical" evidence="9">
    <location>
        <begin position="196"/>
        <end position="218"/>
    </location>
</feature>
<dbReference type="GO" id="GO:0042956">
    <property type="term" value="P:maltodextrin transmembrane transport"/>
    <property type="evidence" value="ECO:0007669"/>
    <property type="project" value="TreeGrafter"/>
</dbReference>
<keyword evidence="4" id="KW-1003">Cell membrane</keyword>
<dbReference type="Pfam" id="PF00528">
    <property type="entry name" value="BPD_transp_1"/>
    <property type="match status" value="1"/>
</dbReference>
<dbReference type="InterPro" id="IPR050901">
    <property type="entry name" value="BP-dep_ABC_trans_perm"/>
</dbReference>
<evidence type="ECO:0000256" key="9">
    <source>
        <dbReference type="RuleBase" id="RU363032"/>
    </source>
</evidence>
<feature type="transmembrane region" description="Helical" evidence="9">
    <location>
        <begin position="247"/>
        <end position="269"/>
    </location>
</feature>
<keyword evidence="12" id="KW-1185">Reference proteome</keyword>
<evidence type="ECO:0000256" key="5">
    <source>
        <dbReference type="ARBA" id="ARBA00022597"/>
    </source>
</evidence>
<keyword evidence="5" id="KW-0762">Sugar transport</keyword>
<evidence type="ECO:0000256" key="4">
    <source>
        <dbReference type="ARBA" id="ARBA00022475"/>
    </source>
</evidence>
<dbReference type="GO" id="GO:0005886">
    <property type="term" value="C:plasma membrane"/>
    <property type="evidence" value="ECO:0007669"/>
    <property type="project" value="UniProtKB-SubCell"/>
</dbReference>